<comment type="caution">
    <text evidence="1">The sequence shown here is derived from an EMBL/GenBank/DDBJ whole genome shotgun (WGS) entry which is preliminary data.</text>
</comment>
<gene>
    <name evidence="1" type="ORF">DRH29_05280</name>
</gene>
<organism evidence="1 2">
    <name type="scientific">candidate division Kazan bacterium</name>
    <dbReference type="NCBI Taxonomy" id="2202143"/>
    <lineage>
        <taxon>Bacteria</taxon>
        <taxon>Bacteria division Kazan-3B-28</taxon>
    </lineage>
</organism>
<sequence>FESAIAALNDTWRKEIDRSEDELSSKRRMLQQPDYHDELVNALRSHDLPIEGDSPNYKIGPFELRVDTDTPLISFKYGRRAERIRFFEPGRVGIKISAIYKRIVNRHFNADSFARDLRTAYEVVNRLNSHERSVNWGRPVLLKEVYKVLTLRSGCRRDYTEVYFIYDLSKFRTSAMRFADYRFELGTSRDVRRTYLLVDPETHREIRVSSLTIHREV</sequence>
<accession>A0A420ZB94</accession>
<evidence type="ECO:0000313" key="2">
    <source>
        <dbReference type="Proteomes" id="UP000281261"/>
    </source>
</evidence>
<dbReference type="AlphaFoldDB" id="A0A420ZB94"/>
<evidence type="ECO:0000313" key="1">
    <source>
        <dbReference type="EMBL" id="RLC36065.1"/>
    </source>
</evidence>
<dbReference type="EMBL" id="QMNG01000089">
    <property type="protein sequence ID" value="RLC36065.1"/>
    <property type="molecule type" value="Genomic_DNA"/>
</dbReference>
<name>A0A420ZB94_UNCK3</name>
<proteinExistence type="predicted"/>
<reference evidence="1 2" key="1">
    <citation type="submission" date="2018-06" db="EMBL/GenBank/DDBJ databases">
        <title>Extensive metabolic versatility and redundancy in microbially diverse, dynamic hydrothermal sediments.</title>
        <authorList>
            <person name="Dombrowski N."/>
            <person name="Teske A."/>
            <person name="Baker B.J."/>
        </authorList>
    </citation>
    <scope>NUCLEOTIDE SEQUENCE [LARGE SCALE GENOMIC DNA]</scope>
    <source>
        <strain evidence="1">B79_G16</strain>
    </source>
</reference>
<dbReference type="Proteomes" id="UP000281261">
    <property type="component" value="Unassembled WGS sequence"/>
</dbReference>
<feature type="non-terminal residue" evidence="1">
    <location>
        <position position="1"/>
    </location>
</feature>
<protein>
    <submittedName>
        <fullName evidence="1">Uncharacterized protein</fullName>
    </submittedName>
</protein>